<feature type="binding site" evidence="7">
    <location>
        <begin position="10"/>
        <end position="12"/>
    </location>
    <ligand>
        <name>FMN</name>
        <dbReference type="ChEBI" id="CHEBI:58210"/>
    </ligand>
</feature>
<dbReference type="HAMAP" id="MF_01984">
    <property type="entry name" value="ubiX_pad"/>
    <property type="match status" value="1"/>
</dbReference>
<dbReference type="InterPro" id="IPR036551">
    <property type="entry name" value="Flavin_trans-like"/>
</dbReference>
<dbReference type="PANTHER" id="PTHR43374:SF1">
    <property type="entry name" value="FLAVIN PRENYLTRANSFERASE PAD1, MITOCHONDRIAL"/>
    <property type="match status" value="1"/>
</dbReference>
<accession>A0A7W7YTX6</accession>
<evidence type="ECO:0000259" key="8">
    <source>
        <dbReference type="Pfam" id="PF02441"/>
    </source>
</evidence>
<keyword evidence="4 7" id="KW-0808">Transferase</keyword>
<dbReference type="NCBIfam" id="TIGR00421">
    <property type="entry name" value="ubiX_pad"/>
    <property type="match status" value="1"/>
</dbReference>
<dbReference type="NCBIfam" id="NF004685">
    <property type="entry name" value="PRK06029.1"/>
    <property type="match status" value="1"/>
</dbReference>
<comment type="function">
    <text evidence="7">Flavin prenyltransferase that catalyzes the synthesis of the prenylated FMN cofactor (prenyl-FMN) for 4-hydroxy-3-polyprenylbenzoic acid decarboxylase UbiD. The prenyltransferase is metal-independent and links a dimethylallyl moiety from dimethylallyl monophosphate (DMAP) to the flavin N5 and C6 atoms of FMN.</text>
</comment>
<evidence type="ECO:0000256" key="4">
    <source>
        <dbReference type="ARBA" id="ARBA00022679"/>
    </source>
</evidence>
<evidence type="ECO:0000313" key="9">
    <source>
        <dbReference type="EMBL" id="MBB5042296.1"/>
    </source>
</evidence>
<dbReference type="RefSeq" id="WP_184142972.1">
    <property type="nucleotide sequence ID" value="NZ_JACHIK010000004.1"/>
</dbReference>
<feature type="binding site" evidence="7">
    <location>
        <position position="37"/>
    </location>
    <ligand>
        <name>FMN</name>
        <dbReference type="ChEBI" id="CHEBI:58210"/>
    </ligand>
</feature>
<evidence type="ECO:0000313" key="10">
    <source>
        <dbReference type="Proteomes" id="UP000535406"/>
    </source>
</evidence>
<keyword evidence="2 7" id="KW-0285">Flavoprotein</keyword>
<dbReference type="GO" id="GO:0106141">
    <property type="term" value="F:flavin prenyltransferase activity"/>
    <property type="evidence" value="ECO:0007669"/>
    <property type="project" value="UniProtKB-EC"/>
</dbReference>
<evidence type="ECO:0000256" key="6">
    <source>
        <dbReference type="ARBA" id="ARBA00060793"/>
    </source>
</evidence>
<keyword evidence="10" id="KW-1185">Reference proteome</keyword>
<dbReference type="SUPFAM" id="SSF52507">
    <property type="entry name" value="Homo-oligomeric flavin-containing Cys decarboxylases, HFCD"/>
    <property type="match status" value="1"/>
</dbReference>
<keyword evidence="9" id="KW-0456">Lyase</keyword>
<dbReference type="InterPro" id="IPR003382">
    <property type="entry name" value="Flavoprotein"/>
</dbReference>
<comment type="similarity">
    <text evidence="6 7">Belongs to the UbiX/PAD1 family.</text>
</comment>
<gene>
    <name evidence="7" type="primary">ubiX</name>
    <name evidence="9" type="ORF">HNQ66_001692</name>
</gene>
<feature type="binding site" evidence="7">
    <location>
        <begin position="88"/>
        <end position="91"/>
    </location>
    <ligand>
        <name>FMN</name>
        <dbReference type="ChEBI" id="CHEBI:58210"/>
    </ligand>
</feature>
<dbReference type="Pfam" id="PF02441">
    <property type="entry name" value="Flavoprotein"/>
    <property type="match status" value="1"/>
</dbReference>
<name>A0A7W7YTX6_9HYPH</name>
<dbReference type="PANTHER" id="PTHR43374">
    <property type="entry name" value="FLAVIN PRENYLTRANSFERASE"/>
    <property type="match status" value="1"/>
</dbReference>
<dbReference type="InterPro" id="IPR004507">
    <property type="entry name" value="UbiX-like"/>
</dbReference>
<evidence type="ECO:0000256" key="2">
    <source>
        <dbReference type="ARBA" id="ARBA00022630"/>
    </source>
</evidence>
<dbReference type="Proteomes" id="UP000535406">
    <property type="component" value="Unassembled WGS sequence"/>
</dbReference>
<dbReference type="FunFam" id="3.40.50.1950:FF:000001">
    <property type="entry name" value="Flavin prenyltransferase UbiX"/>
    <property type="match status" value="1"/>
</dbReference>
<keyword evidence="3 7" id="KW-0288">FMN</keyword>
<dbReference type="EMBL" id="JACHIK010000004">
    <property type="protein sequence ID" value="MBB5042296.1"/>
    <property type="molecule type" value="Genomic_DNA"/>
</dbReference>
<dbReference type="AlphaFoldDB" id="A0A7W7YTX6"/>
<organism evidence="9 10">
    <name type="scientific">Shinella fusca</name>
    <dbReference type="NCBI Taxonomy" id="544480"/>
    <lineage>
        <taxon>Bacteria</taxon>
        <taxon>Pseudomonadati</taxon>
        <taxon>Pseudomonadota</taxon>
        <taxon>Alphaproteobacteria</taxon>
        <taxon>Hyphomicrobiales</taxon>
        <taxon>Rhizobiaceae</taxon>
        <taxon>Shinella</taxon>
    </lineage>
</organism>
<evidence type="ECO:0000256" key="3">
    <source>
        <dbReference type="ARBA" id="ARBA00022643"/>
    </source>
</evidence>
<proteinExistence type="inferred from homology"/>
<evidence type="ECO:0000256" key="7">
    <source>
        <dbReference type="HAMAP-Rule" id="MF_01984"/>
    </source>
</evidence>
<reference evidence="9 10" key="1">
    <citation type="submission" date="2020-08" db="EMBL/GenBank/DDBJ databases">
        <title>Genomic Encyclopedia of Type Strains, Phase IV (KMG-IV): sequencing the most valuable type-strain genomes for metagenomic binning, comparative biology and taxonomic classification.</title>
        <authorList>
            <person name="Goeker M."/>
        </authorList>
    </citation>
    <scope>NUCLEOTIDE SEQUENCE [LARGE SCALE GENOMIC DNA]</scope>
    <source>
        <strain evidence="9 10">DSM 21319</strain>
    </source>
</reference>
<sequence>MRRFIVAITGASGIIYGVRALQLLRAVEDIETHAVISPSAYRTAQDEIDMSADALKGLADVVYSHKDIGAAISSGSFRTAGMLVAPCSVKTLSGIANCYNDELIVRAADVCLKERRRVVLLFRETPLHAGHIALMDQATRNGAIVMPPVPAFYTMPKTIDDMVTQTVGRALDLFDIHLPAVRRWKDDG</sequence>
<comment type="caution">
    <text evidence="9">The sequence shown here is derived from an EMBL/GenBank/DDBJ whole genome shotgun (WGS) entry which is preliminary data.</text>
</comment>
<comment type="catalytic activity">
    <reaction evidence="5 7">
        <text>dimethylallyl phosphate + FMNH2 = prenylated FMNH2 + phosphate</text>
        <dbReference type="Rhea" id="RHEA:37743"/>
        <dbReference type="ChEBI" id="CHEBI:43474"/>
        <dbReference type="ChEBI" id="CHEBI:57618"/>
        <dbReference type="ChEBI" id="CHEBI:87467"/>
        <dbReference type="ChEBI" id="CHEBI:88052"/>
        <dbReference type="EC" id="2.5.1.129"/>
    </reaction>
</comment>
<feature type="binding site" evidence="7">
    <location>
        <position position="169"/>
    </location>
    <ligand>
        <name>dimethylallyl phosphate</name>
        <dbReference type="ChEBI" id="CHEBI:88052"/>
    </ligand>
</feature>
<comment type="caution">
    <text evidence="7">Lacks conserved residue(s) required for the propagation of feature annotation.</text>
</comment>
<evidence type="ECO:0000256" key="1">
    <source>
        <dbReference type="ARBA" id="ARBA00022602"/>
    </source>
</evidence>
<keyword evidence="1 7" id="KW-0637">Prenyltransferase</keyword>
<evidence type="ECO:0000256" key="5">
    <source>
        <dbReference type="ARBA" id="ARBA00050612"/>
    </source>
</evidence>
<feature type="binding site" evidence="7">
    <location>
        <position position="123"/>
    </location>
    <ligand>
        <name>FMN</name>
        <dbReference type="ChEBI" id="CHEBI:58210"/>
    </ligand>
</feature>
<dbReference type="EC" id="2.5.1.129" evidence="7"/>
<feature type="domain" description="Flavoprotein" evidence="8">
    <location>
        <begin position="3"/>
        <end position="173"/>
    </location>
</feature>
<protein>
    <recommendedName>
        <fullName evidence="7">Flavin prenyltransferase UbiX</fullName>
        <ecNumber evidence="7">2.5.1.129</ecNumber>
    </recommendedName>
</protein>
<dbReference type="GO" id="GO:0016831">
    <property type="term" value="F:carboxy-lyase activity"/>
    <property type="evidence" value="ECO:0007669"/>
    <property type="project" value="TreeGrafter"/>
</dbReference>
<dbReference type="Gene3D" id="3.40.50.1950">
    <property type="entry name" value="Flavin prenyltransferase-like"/>
    <property type="match status" value="1"/>
</dbReference>
<feature type="binding site" evidence="7">
    <location>
        <position position="153"/>
    </location>
    <ligand>
        <name>dimethylallyl phosphate</name>
        <dbReference type="ChEBI" id="CHEBI:88052"/>
    </ligand>
</feature>